<dbReference type="PROSITE" id="PS50181">
    <property type="entry name" value="FBOX"/>
    <property type="match status" value="1"/>
</dbReference>
<sequence length="427" mass="49198">MCNYISISLAITQNGEEFSEGLIDRLSGLPDEILLSILWTLTLKEAATTSLLSKRWKHLWRYYPVLKFEDFAAMESMGDITRPIVEGKSKFVAHVNHALKQHMGSTIDELSVIFDLDDSYKSHIDKWVLYAFEKHVKRIELNLEPPWVHEKLQVWYNNITIIYPERVHYTLPYIRSPHNLASLRSLCLRNVNISSGDVQMFLQSCRLLEVLCVARSDILTSISYDGKTIKLQITKASFLSEVHIGGERGVVIAPMYESLSTYFPKLKYLSLEMSLAKKLNLEASHVPLLTRVEHLRLFFSSCYYQTLLGWTLLIETCPVLHKLTLEFFPQSMIKSPKPILKSCGQPLRYLRTLELLGFIGRKYDLELAYFVLENAISLQEVIVDLRPRPYINHSEGAQQRLKLLQKKIPEGVKLIIKETYPAPPPFP</sequence>
<accession>A0AAW1N8U0</accession>
<dbReference type="PANTHER" id="PTHR34145:SF68">
    <property type="entry name" value="FBD DOMAIN-CONTAINING PROTEIN"/>
    <property type="match status" value="1"/>
</dbReference>
<dbReference type="AlphaFoldDB" id="A0AAW1N8U0"/>
<dbReference type="PANTHER" id="PTHR34145">
    <property type="entry name" value="OS02G0105600 PROTEIN"/>
    <property type="match status" value="1"/>
</dbReference>
<dbReference type="CDD" id="cd22160">
    <property type="entry name" value="F-box_AtFBL13-like"/>
    <property type="match status" value="1"/>
</dbReference>
<dbReference type="EMBL" id="JBDFQZ010000001">
    <property type="protein sequence ID" value="KAK9755856.1"/>
    <property type="molecule type" value="Genomic_DNA"/>
</dbReference>
<dbReference type="InterPro" id="IPR055357">
    <property type="entry name" value="LRR_At1g61320_AtMIF1"/>
</dbReference>
<dbReference type="Pfam" id="PF23622">
    <property type="entry name" value="LRR_At1g61320_AtMIF1"/>
    <property type="match status" value="1"/>
</dbReference>
<proteinExistence type="predicted"/>
<evidence type="ECO:0000259" key="1">
    <source>
        <dbReference type="PROSITE" id="PS50181"/>
    </source>
</evidence>
<dbReference type="InterPro" id="IPR053772">
    <property type="entry name" value="At1g61320/At1g61330-like"/>
</dbReference>
<evidence type="ECO:0000313" key="2">
    <source>
        <dbReference type="EMBL" id="KAK9755856.1"/>
    </source>
</evidence>
<comment type="caution">
    <text evidence="2">The sequence shown here is derived from an EMBL/GenBank/DDBJ whole genome shotgun (WGS) entry which is preliminary data.</text>
</comment>
<dbReference type="InterPro" id="IPR032675">
    <property type="entry name" value="LRR_dom_sf"/>
</dbReference>
<dbReference type="InterPro" id="IPR001810">
    <property type="entry name" value="F-box_dom"/>
</dbReference>
<gene>
    <name evidence="2" type="ORF">RND81_01G055300</name>
</gene>
<keyword evidence="3" id="KW-1185">Reference proteome</keyword>
<protein>
    <recommendedName>
        <fullName evidence="1">F-box domain-containing protein</fullName>
    </recommendedName>
</protein>
<dbReference type="Gene3D" id="1.20.1280.50">
    <property type="match status" value="1"/>
</dbReference>
<dbReference type="Proteomes" id="UP001443914">
    <property type="component" value="Unassembled WGS sequence"/>
</dbReference>
<organism evidence="2 3">
    <name type="scientific">Saponaria officinalis</name>
    <name type="common">Common soapwort</name>
    <name type="synonym">Lychnis saponaria</name>
    <dbReference type="NCBI Taxonomy" id="3572"/>
    <lineage>
        <taxon>Eukaryota</taxon>
        <taxon>Viridiplantae</taxon>
        <taxon>Streptophyta</taxon>
        <taxon>Embryophyta</taxon>
        <taxon>Tracheophyta</taxon>
        <taxon>Spermatophyta</taxon>
        <taxon>Magnoliopsida</taxon>
        <taxon>eudicotyledons</taxon>
        <taxon>Gunneridae</taxon>
        <taxon>Pentapetalae</taxon>
        <taxon>Caryophyllales</taxon>
        <taxon>Caryophyllaceae</taxon>
        <taxon>Caryophylleae</taxon>
        <taxon>Saponaria</taxon>
    </lineage>
</organism>
<name>A0AAW1N8U0_SAPOF</name>
<dbReference type="Gene3D" id="3.80.10.10">
    <property type="entry name" value="Ribonuclease Inhibitor"/>
    <property type="match status" value="1"/>
</dbReference>
<feature type="domain" description="F-box" evidence="1">
    <location>
        <begin position="23"/>
        <end position="71"/>
    </location>
</feature>
<dbReference type="InterPro" id="IPR036047">
    <property type="entry name" value="F-box-like_dom_sf"/>
</dbReference>
<reference evidence="2 3" key="1">
    <citation type="submission" date="2024-03" db="EMBL/GenBank/DDBJ databases">
        <title>WGS assembly of Saponaria officinalis var. Norfolk2.</title>
        <authorList>
            <person name="Jenkins J."/>
            <person name="Shu S."/>
            <person name="Grimwood J."/>
            <person name="Barry K."/>
            <person name="Goodstein D."/>
            <person name="Schmutz J."/>
            <person name="Leebens-Mack J."/>
            <person name="Osbourn A."/>
        </authorList>
    </citation>
    <scope>NUCLEOTIDE SEQUENCE [LARGE SCALE GENOMIC DNA]</scope>
    <source>
        <strain evidence="3">cv. Norfolk2</strain>
        <strain evidence="2">JIC</strain>
        <tissue evidence="2">Leaf</tissue>
    </source>
</reference>
<dbReference type="InterPro" id="IPR053781">
    <property type="entry name" value="F-box_AtFBL13-like"/>
</dbReference>
<evidence type="ECO:0000313" key="3">
    <source>
        <dbReference type="Proteomes" id="UP001443914"/>
    </source>
</evidence>
<dbReference type="SUPFAM" id="SSF81383">
    <property type="entry name" value="F-box domain"/>
    <property type="match status" value="1"/>
</dbReference>
<dbReference type="EMBL" id="JBDFQZ010000001">
    <property type="protein sequence ID" value="KAK9755855.1"/>
    <property type="molecule type" value="Genomic_DNA"/>
</dbReference>
<dbReference type="Pfam" id="PF00646">
    <property type="entry name" value="F-box"/>
    <property type="match status" value="1"/>
</dbReference>
<dbReference type="PROSITE" id="PS50007">
    <property type="entry name" value="PIPLC_X_DOMAIN"/>
    <property type="match status" value="1"/>
</dbReference>
<dbReference type="SUPFAM" id="SSF52047">
    <property type="entry name" value="RNI-like"/>
    <property type="match status" value="1"/>
</dbReference>